<evidence type="ECO:0000256" key="4">
    <source>
        <dbReference type="ARBA" id="ARBA00022432"/>
    </source>
</evidence>
<evidence type="ECO:0000256" key="10">
    <source>
        <dbReference type="ARBA" id="ARBA00049406"/>
    </source>
</evidence>
<dbReference type="InterPro" id="IPR004642">
    <property type="entry name" value="Ser_deHydtase_asu"/>
</dbReference>
<reference evidence="13" key="2">
    <citation type="submission" date="2013-06" db="EMBL/GenBank/DDBJ databases">
        <title>Draft genome sequence of Clostridium hylemonae (DSM 15053).</title>
        <authorList>
            <person name="Sudarsanam P."/>
            <person name="Ley R."/>
            <person name="Guruge J."/>
            <person name="Turnbaugh P.J."/>
            <person name="Mahowald M."/>
            <person name="Liep D."/>
            <person name="Gordon J."/>
        </authorList>
    </citation>
    <scope>NUCLEOTIDE SEQUENCE</scope>
    <source>
        <strain evidence="13">DSM 15053</strain>
    </source>
</reference>
<comment type="cofactor">
    <cofactor evidence="1 11">
        <name>[4Fe-4S] cluster</name>
        <dbReference type="ChEBI" id="CHEBI:49883"/>
    </cofactor>
</comment>
<evidence type="ECO:0000313" key="14">
    <source>
        <dbReference type="Proteomes" id="UP000004893"/>
    </source>
</evidence>
<dbReference type="AlphaFoldDB" id="C0C0G3"/>
<dbReference type="GO" id="GO:0046872">
    <property type="term" value="F:metal ion binding"/>
    <property type="evidence" value="ECO:0007669"/>
    <property type="project" value="UniProtKB-KW"/>
</dbReference>
<comment type="pathway">
    <text evidence="2">Carbohydrate biosynthesis; gluconeogenesis.</text>
</comment>
<dbReference type="GO" id="GO:0051539">
    <property type="term" value="F:4 iron, 4 sulfur cluster binding"/>
    <property type="evidence" value="ECO:0007669"/>
    <property type="project" value="UniProtKB-UniRule"/>
</dbReference>
<proteinExistence type="inferred from homology"/>
<dbReference type="Proteomes" id="UP000004893">
    <property type="component" value="Unassembled WGS sequence"/>
</dbReference>
<evidence type="ECO:0000256" key="5">
    <source>
        <dbReference type="ARBA" id="ARBA00022485"/>
    </source>
</evidence>
<dbReference type="eggNOG" id="COG1760">
    <property type="taxonomic scope" value="Bacteria"/>
</dbReference>
<evidence type="ECO:0000256" key="11">
    <source>
        <dbReference type="RuleBase" id="RU366059"/>
    </source>
</evidence>
<name>C0C0G3_9FIRM</name>
<comment type="catalytic activity">
    <reaction evidence="10 11">
        <text>L-serine = pyruvate + NH4(+)</text>
        <dbReference type="Rhea" id="RHEA:19169"/>
        <dbReference type="ChEBI" id="CHEBI:15361"/>
        <dbReference type="ChEBI" id="CHEBI:28938"/>
        <dbReference type="ChEBI" id="CHEBI:33384"/>
        <dbReference type="EC" id="4.3.1.17"/>
    </reaction>
</comment>
<feature type="domain" description="Serine dehydratase-like alpha subunit" evidence="12">
    <location>
        <begin position="31"/>
        <end position="290"/>
    </location>
</feature>
<dbReference type="InterPro" id="IPR051318">
    <property type="entry name" value="Fe-S_L-Ser"/>
</dbReference>
<keyword evidence="5 11" id="KW-0004">4Fe-4S</keyword>
<evidence type="ECO:0000256" key="6">
    <source>
        <dbReference type="ARBA" id="ARBA00022723"/>
    </source>
</evidence>
<sequence>MEVSKRNKRREEEERMSFQSIEEVRARCEKEEISFWKAVQLEDAAERDVAPEDSWKEMKHMWQAMLDGVDAYEPGLISRSGLVGKEGGLMEEYAKTGEPLCGGYMAKVMTTALKMGCNNACMKRIVAAPTAGACGVLPAVLVTYFREYDVPEERMIEAMYVAAGIGQVIANRAFLAGASGGCQAEIGSGSGMAAAAITYVRGGSFDQIGHACAMALKNLMGLVCDPVGGLVEVPCVKRNVGGAVNAMAAADMSLAGIVSQIPVDQVIDAMREVGEKMDVSLRETGIGGVAGSPRGQEVGKNLQ</sequence>
<dbReference type="NCBIfam" id="TIGR00718">
    <property type="entry name" value="sda_alpha"/>
    <property type="match status" value="1"/>
</dbReference>
<evidence type="ECO:0000256" key="3">
    <source>
        <dbReference type="ARBA" id="ARBA00008636"/>
    </source>
</evidence>
<evidence type="ECO:0000256" key="1">
    <source>
        <dbReference type="ARBA" id="ARBA00001966"/>
    </source>
</evidence>
<keyword evidence="4 11" id="KW-0312">Gluconeogenesis</keyword>
<reference evidence="13" key="1">
    <citation type="submission" date="2009-02" db="EMBL/GenBank/DDBJ databases">
        <authorList>
            <person name="Fulton L."/>
            <person name="Clifton S."/>
            <person name="Fulton B."/>
            <person name="Xu J."/>
            <person name="Minx P."/>
            <person name="Pepin K.H."/>
            <person name="Johnson M."/>
            <person name="Bhonagiri V."/>
            <person name="Nash W.E."/>
            <person name="Mardis E.R."/>
            <person name="Wilson R.K."/>
        </authorList>
    </citation>
    <scope>NUCLEOTIDE SEQUENCE [LARGE SCALE GENOMIC DNA]</scope>
    <source>
        <strain evidence="13">DSM 15053</strain>
    </source>
</reference>
<keyword evidence="6 11" id="KW-0479">Metal-binding</keyword>
<dbReference type="EMBL" id="ABYI02000020">
    <property type="protein sequence ID" value="EEG74300.1"/>
    <property type="molecule type" value="Genomic_DNA"/>
</dbReference>
<keyword evidence="8 11" id="KW-0411">Iron-sulfur</keyword>
<gene>
    <name evidence="13" type="primary">sdaAA</name>
    <name evidence="13" type="ORF">CLOHYLEM_05558</name>
</gene>
<dbReference type="GO" id="GO:0003941">
    <property type="term" value="F:L-serine ammonia-lyase activity"/>
    <property type="evidence" value="ECO:0007669"/>
    <property type="project" value="UniProtKB-UniRule"/>
</dbReference>
<evidence type="ECO:0000256" key="2">
    <source>
        <dbReference type="ARBA" id="ARBA00004742"/>
    </source>
</evidence>
<dbReference type="HOGENOM" id="CLU_022305_2_0_9"/>
<keyword evidence="9 11" id="KW-0456">Lyase</keyword>
<dbReference type="PANTHER" id="PTHR30182:SF1">
    <property type="entry name" value="L-SERINE DEHYDRATASE 1"/>
    <property type="match status" value="1"/>
</dbReference>
<evidence type="ECO:0000256" key="8">
    <source>
        <dbReference type="ARBA" id="ARBA00023014"/>
    </source>
</evidence>
<dbReference type="GO" id="GO:0006094">
    <property type="term" value="P:gluconeogenesis"/>
    <property type="evidence" value="ECO:0007669"/>
    <property type="project" value="UniProtKB-KW"/>
</dbReference>
<keyword evidence="7 11" id="KW-0408">Iron</keyword>
<evidence type="ECO:0000256" key="7">
    <source>
        <dbReference type="ARBA" id="ARBA00023004"/>
    </source>
</evidence>
<evidence type="ECO:0000313" key="13">
    <source>
        <dbReference type="EMBL" id="EEG74300.1"/>
    </source>
</evidence>
<comment type="caution">
    <text evidence="13">The sequence shown here is derived from an EMBL/GenBank/DDBJ whole genome shotgun (WGS) entry which is preliminary data.</text>
</comment>
<evidence type="ECO:0000259" key="12">
    <source>
        <dbReference type="Pfam" id="PF03313"/>
    </source>
</evidence>
<organism evidence="13 14">
    <name type="scientific">[Clostridium] hylemonae DSM 15053</name>
    <dbReference type="NCBI Taxonomy" id="553973"/>
    <lineage>
        <taxon>Bacteria</taxon>
        <taxon>Bacillati</taxon>
        <taxon>Bacillota</taxon>
        <taxon>Clostridia</taxon>
        <taxon>Lachnospirales</taxon>
        <taxon>Lachnospiraceae</taxon>
    </lineage>
</organism>
<dbReference type="STRING" id="553973.CLOHYLEM_05558"/>
<comment type="similarity">
    <text evidence="3 11">Belongs to the iron-sulfur dependent L-serine dehydratase family.</text>
</comment>
<dbReference type="Pfam" id="PF03313">
    <property type="entry name" value="SDH_alpha"/>
    <property type="match status" value="1"/>
</dbReference>
<keyword evidence="14" id="KW-1185">Reference proteome</keyword>
<dbReference type="InterPro" id="IPR005130">
    <property type="entry name" value="Ser_deHydtase-like_asu"/>
</dbReference>
<dbReference type="EC" id="4.3.1.17" evidence="11"/>
<dbReference type="PANTHER" id="PTHR30182">
    <property type="entry name" value="L-SERINE DEHYDRATASE"/>
    <property type="match status" value="1"/>
</dbReference>
<protein>
    <recommendedName>
        <fullName evidence="11">L-serine dehydratase</fullName>
        <ecNumber evidence="11">4.3.1.17</ecNumber>
    </recommendedName>
</protein>
<evidence type="ECO:0000256" key="9">
    <source>
        <dbReference type="ARBA" id="ARBA00023239"/>
    </source>
</evidence>
<accession>C0C0G3</accession>